<keyword evidence="6" id="KW-0251">Elongation factor</keyword>
<dbReference type="PANTHER" id="PTHR43721">
    <property type="entry name" value="ELONGATION FACTOR TU-RELATED"/>
    <property type="match status" value="1"/>
</dbReference>
<sequence length="593" mass="63012">MRVVATAGHVDHGKSALVRALTGTDPDRLEEEHRRGLTIDLGYAGMRLPSGQPLAFVDVPGHRRFIGNMLAGLGPAPAVVFVVAADQGWQAQSSEHLEAIDALGLSDGLVAITRADLATDERIAQVRADIEAAFAPTSLGRPPVVVTSTRTGQGLDTLRTSLDDLVARMPTPSTEGPVRFWIDRSFTIAGAGTVVTGTLAAGEIGLGDRLDIDGREATVRSVQVLGAATDRAAPVSRVALGLRGVSVDDVPRGTAALTPDSHLLATVIDVCRTGGRAWSDAAPEITLHVGTAAVPVRVRPLDDDHARLRLDTPVPLRLGDRVILRDPSAGRIHCGATVLAIDPPELSRRGAARRRARDLQGRGTSVGEIVADHGAAPLERLRREGATGLDTLPTTLDDNHAARVHGWVIAPERTRDWAARLQELVAQDATDPLSDGLSPARAAHALHAPEQLVPALAAHAGLTLVDGRIRSADHRTGLGAHEAAVNVIRERLRDKPFDAPEADELAELGLDARALATAERRGLLLRLPGGIVLLPDAPARAMRALAALDGPFTASQAKAAWQTSRRVAIPLLEHLDERRWTRRVDPTHRVVVR</sequence>
<dbReference type="Gene3D" id="3.40.50.300">
    <property type="entry name" value="P-loop containing nucleotide triphosphate hydrolases"/>
    <property type="match status" value="1"/>
</dbReference>
<dbReference type="SUPFAM" id="SSF52540">
    <property type="entry name" value="P-loop containing nucleoside triphosphate hydrolases"/>
    <property type="match status" value="1"/>
</dbReference>
<dbReference type="Pfam" id="PF00009">
    <property type="entry name" value="GTP_EFTU"/>
    <property type="match status" value="1"/>
</dbReference>
<dbReference type="GO" id="GO:0003723">
    <property type="term" value="F:RNA binding"/>
    <property type="evidence" value="ECO:0007669"/>
    <property type="project" value="InterPro"/>
</dbReference>
<gene>
    <name evidence="6" type="primary">selB</name>
    <name evidence="6" type="ORF">G9U51_15975</name>
</gene>
<dbReference type="GO" id="GO:0003746">
    <property type="term" value="F:translation elongation factor activity"/>
    <property type="evidence" value="ECO:0007669"/>
    <property type="project" value="UniProtKB-KW"/>
</dbReference>
<accession>A0A967B1U5</accession>
<evidence type="ECO:0000259" key="5">
    <source>
        <dbReference type="PROSITE" id="PS51722"/>
    </source>
</evidence>
<dbReference type="InterPro" id="IPR027417">
    <property type="entry name" value="P-loop_NTPase"/>
</dbReference>
<evidence type="ECO:0000256" key="2">
    <source>
        <dbReference type="ARBA" id="ARBA00022490"/>
    </source>
</evidence>
<dbReference type="InterPro" id="IPR015191">
    <property type="entry name" value="SelB_WHD4"/>
</dbReference>
<dbReference type="GO" id="GO:0003924">
    <property type="term" value="F:GTPase activity"/>
    <property type="evidence" value="ECO:0007669"/>
    <property type="project" value="InterPro"/>
</dbReference>
<keyword evidence="4" id="KW-0342">GTP-binding</keyword>
<dbReference type="GO" id="GO:0001514">
    <property type="term" value="P:selenocysteine incorporation"/>
    <property type="evidence" value="ECO:0007669"/>
    <property type="project" value="InterPro"/>
</dbReference>
<dbReference type="InterPro" id="IPR057335">
    <property type="entry name" value="Beta-barrel_SelB"/>
</dbReference>
<dbReference type="Pfam" id="PF25461">
    <property type="entry name" value="Beta-barrel_SelB"/>
    <property type="match status" value="1"/>
</dbReference>
<dbReference type="InterPro" id="IPR036388">
    <property type="entry name" value="WH-like_DNA-bd_sf"/>
</dbReference>
<keyword evidence="7" id="KW-1185">Reference proteome</keyword>
<feature type="domain" description="Tr-type G" evidence="5">
    <location>
        <begin position="1"/>
        <end position="173"/>
    </location>
</feature>
<dbReference type="SUPFAM" id="SSF46785">
    <property type="entry name" value="Winged helix' DNA-binding domain"/>
    <property type="match status" value="1"/>
</dbReference>
<organism evidence="6 7">
    <name type="scientific">Metallococcus carri</name>
    <dbReference type="NCBI Taxonomy" id="1656884"/>
    <lineage>
        <taxon>Bacteria</taxon>
        <taxon>Bacillati</taxon>
        <taxon>Actinomycetota</taxon>
        <taxon>Actinomycetes</taxon>
        <taxon>Micrococcales</taxon>
        <taxon>Dermacoccaceae</taxon>
        <taxon>Metallococcus</taxon>
    </lineage>
</organism>
<keyword evidence="4" id="KW-0547">Nucleotide-binding</keyword>
<evidence type="ECO:0000256" key="1">
    <source>
        <dbReference type="ARBA" id="ARBA00004496"/>
    </source>
</evidence>
<dbReference type="NCBIfam" id="TIGR00475">
    <property type="entry name" value="selB"/>
    <property type="match status" value="1"/>
</dbReference>
<dbReference type="EMBL" id="JAAOIV010000014">
    <property type="protein sequence ID" value="NHN57269.1"/>
    <property type="molecule type" value="Genomic_DNA"/>
</dbReference>
<dbReference type="RefSeq" id="WP_166198409.1">
    <property type="nucleotide sequence ID" value="NZ_JAAOIV010000014.1"/>
</dbReference>
<protein>
    <submittedName>
        <fullName evidence="6">Selenocysteine-specific translation elongation factor</fullName>
    </submittedName>
</protein>
<dbReference type="SUPFAM" id="SSF50447">
    <property type="entry name" value="Translation proteins"/>
    <property type="match status" value="1"/>
</dbReference>
<dbReference type="InterPro" id="IPR000795">
    <property type="entry name" value="T_Tr_GTP-bd_dom"/>
</dbReference>
<evidence type="ECO:0000256" key="3">
    <source>
        <dbReference type="ARBA" id="ARBA00022917"/>
    </source>
</evidence>
<dbReference type="InterPro" id="IPR009000">
    <property type="entry name" value="Transl_B-barrel_sf"/>
</dbReference>
<dbReference type="InterPro" id="IPR036390">
    <property type="entry name" value="WH_DNA-bd_sf"/>
</dbReference>
<dbReference type="InterPro" id="IPR004535">
    <property type="entry name" value="Transl_elong_SelB"/>
</dbReference>
<dbReference type="Pfam" id="PF09107">
    <property type="entry name" value="WHD_3rd_SelB"/>
    <property type="match status" value="1"/>
</dbReference>
<dbReference type="AlphaFoldDB" id="A0A967B1U5"/>
<dbReference type="Gene3D" id="2.40.30.10">
    <property type="entry name" value="Translation factors"/>
    <property type="match status" value="1"/>
</dbReference>
<evidence type="ECO:0000313" key="7">
    <source>
        <dbReference type="Proteomes" id="UP000744769"/>
    </source>
</evidence>
<evidence type="ECO:0000313" key="6">
    <source>
        <dbReference type="EMBL" id="NHN57269.1"/>
    </source>
</evidence>
<comment type="caution">
    <text evidence="6">The sequence shown here is derived from an EMBL/GenBank/DDBJ whole genome shotgun (WGS) entry which is preliminary data.</text>
</comment>
<keyword evidence="3" id="KW-0648">Protein biosynthesis</keyword>
<evidence type="ECO:0000256" key="4">
    <source>
        <dbReference type="ARBA" id="ARBA00023134"/>
    </source>
</evidence>
<proteinExistence type="predicted"/>
<reference evidence="6" key="1">
    <citation type="submission" date="2020-03" db="EMBL/GenBank/DDBJ databases">
        <title>Draft sequencing of Calidifontibacter sp. DB0510.</title>
        <authorList>
            <person name="Kim D.-U."/>
        </authorList>
    </citation>
    <scope>NUCLEOTIDE SEQUENCE</scope>
    <source>
        <strain evidence="6">DB0510</strain>
    </source>
</reference>
<dbReference type="Proteomes" id="UP000744769">
    <property type="component" value="Unassembled WGS sequence"/>
</dbReference>
<dbReference type="CDD" id="cd04171">
    <property type="entry name" value="SelB"/>
    <property type="match status" value="1"/>
</dbReference>
<name>A0A967B1U5_9MICO</name>
<dbReference type="GO" id="GO:0005525">
    <property type="term" value="F:GTP binding"/>
    <property type="evidence" value="ECO:0007669"/>
    <property type="project" value="UniProtKB-KW"/>
</dbReference>
<dbReference type="Gene3D" id="1.10.10.10">
    <property type="entry name" value="Winged helix-like DNA-binding domain superfamily/Winged helix DNA-binding domain"/>
    <property type="match status" value="1"/>
</dbReference>
<dbReference type="PROSITE" id="PS51722">
    <property type="entry name" value="G_TR_2"/>
    <property type="match status" value="1"/>
</dbReference>
<dbReference type="InterPro" id="IPR050055">
    <property type="entry name" value="EF-Tu_GTPase"/>
</dbReference>
<dbReference type="PANTHER" id="PTHR43721:SF11">
    <property type="entry name" value="SELENOCYSTEINE-SPECIFIC ELONGATION FACTOR"/>
    <property type="match status" value="1"/>
</dbReference>
<keyword evidence="2" id="KW-0963">Cytoplasm</keyword>
<comment type="subcellular location">
    <subcellularLocation>
        <location evidence="1">Cytoplasm</location>
    </subcellularLocation>
</comment>
<dbReference type="GO" id="GO:0005737">
    <property type="term" value="C:cytoplasm"/>
    <property type="evidence" value="ECO:0007669"/>
    <property type="project" value="UniProtKB-SubCell"/>
</dbReference>